<feature type="compositionally biased region" description="Basic and acidic residues" evidence="4">
    <location>
        <begin position="213"/>
        <end position="223"/>
    </location>
</feature>
<dbReference type="InterPro" id="IPR052416">
    <property type="entry name" value="GTF3C_component"/>
</dbReference>
<feature type="domain" description="C2H2-type" evidence="5">
    <location>
        <begin position="679"/>
        <end position="700"/>
    </location>
</feature>
<dbReference type="GeneID" id="115891333"/>
<dbReference type="SMART" id="SM00384">
    <property type="entry name" value="AT_hook"/>
    <property type="match status" value="3"/>
</dbReference>
<dbReference type="InParanoid" id="A0A6J2YWK5"/>
<evidence type="ECO:0000256" key="1">
    <source>
        <dbReference type="ARBA" id="ARBA00004123"/>
    </source>
</evidence>
<dbReference type="InterPro" id="IPR001680">
    <property type="entry name" value="WD40_rpt"/>
</dbReference>
<dbReference type="OrthoDB" id="4703at2759"/>
<dbReference type="Proteomes" id="UP000504635">
    <property type="component" value="Unplaced"/>
</dbReference>
<dbReference type="PANTHER" id="PTHR15052">
    <property type="entry name" value="RNA POLYMERASE III TRANSCRIPTION INITIATION FACTOR COMPLEX SUBUNIT"/>
    <property type="match status" value="1"/>
</dbReference>
<reference evidence="7" key="1">
    <citation type="submission" date="2025-08" db="UniProtKB">
        <authorList>
            <consortium name="RefSeq"/>
        </authorList>
    </citation>
    <scope>IDENTIFICATION</scope>
    <source>
        <tissue evidence="7">Gonads</tissue>
    </source>
</reference>
<accession>A0A6J2YWK5</accession>
<evidence type="ECO:0000313" key="6">
    <source>
        <dbReference type="Proteomes" id="UP000504635"/>
    </source>
</evidence>
<dbReference type="GO" id="GO:0003677">
    <property type="term" value="F:DNA binding"/>
    <property type="evidence" value="ECO:0007669"/>
    <property type="project" value="InterPro"/>
</dbReference>
<feature type="region of interest" description="Disordered" evidence="4">
    <location>
        <begin position="469"/>
        <end position="489"/>
    </location>
</feature>
<feature type="domain" description="C2H2-type" evidence="5">
    <location>
        <begin position="501"/>
        <end position="523"/>
    </location>
</feature>
<proteinExistence type="predicted"/>
<evidence type="ECO:0000313" key="7">
    <source>
        <dbReference type="RefSeq" id="XP_030767639.1"/>
    </source>
</evidence>
<dbReference type="RefSeq" id="XP_030767639.1">
    <property type="nucleotide sequence ID" value="XM_030911779.1"/>
</dbReference>
<feature type="region of interest" description="Disordered" evidence="4">
    <location>
        <begin position="184"/>
        <end position="251"/>
    </location>
</feature>
<dbReference type="InterPro" id="IPR036322">
    <property type="entry name" value="WD40_repeat_dom_sf"/>
</dbReference>
<feature type="domain" description="C2H2-type" evidence="5">
    <location>
        <begin position="810"/>
        <end position="833"/>
    </location>
</feature>
<dbReference type="PANTHER" id="PTHR15052:SF2">
    <property type="entry name" value="GENERAL TRANSCRIPTION FACTOR 3C POLYPEPTIDE 2"/>
    <property type="match status" value="1"/>
</dbReference>
<feature type="region of interest" description="Disordered" evidence="4">
    <location>
        <begin position="290"/>
        <end position="314"/>
    </location>
</feature>
<dbReference type="GO" id="GO:0000127">
    <property type="term" value="C:transcription factor TFIIIC complex"/>
    <property type="evidence" value="ECO:0007669"/>
    <property type="project" value="TreeGrafter"/>
</dbReference>
<dbReference type="SUPFAM" id="SSF50978">
    <property type="entry name" value="WD40 repeat-like"/>
    <property type="match status" value="1"/>
</dbReference>
<dbReference type="KEGG" id="soy:115891333"/>
<feature type="region of interest" description="Disordered" evidence="4">
    <location>
        <begin position="327"/>
        <end position="350"/>
    </location>
</feature>
<dbReference type="PROSITE" id="PS00354">
    <property type="entry name" value="HMGI_Y"/>
    <property type="match status" value="1"/>
</dbReference>
<dbReference type="InterPro" id="IPR000637">
    <property type="entry name" value="HMGI/Y_DNA-bd_CS"/>
</dbReference>
<evidence type="ECO:0000256" key="3">
    <source>
        <dbReference type="ARBA" id="ARBA00023242"/>
    </source>
</evidence>
<dbReference type="SMART" id="SM00320">
    <property type="entry name" value="WD40"/>
    <property type="match status" value="3"/>
</dbReference>
<keyword evidence="2" id="KW-0804">Transcription</keyword>
<dbReference type="GO" id="GO:0006355">
    <property type="term" value="P:regulation of DNA-templated transcription"/>
    <property type="evidence" value="ECO:0007669"/>
    <property type="project" value="InterPro"/>
</dbReference>
<keyword evidence="6" id="KW-1185">Reference proteome</keyword>
<dbReference type="GO" id="GO:0005634">
    <property type="term" value="C:nucleus"/>
    <property type="evidence" value="ECO:0007669"/>
    <property type="project" value="UniProtKB-SubCell"/>
</dbReference>
<evidence type="ECO:0000259" key="5">
    <source>
        <dbReference type="SMART" id="SM00355"/>
    </source>
</evidence>
<dbReference type="InterPro" id="IPR017956">
    <property type="entry name" value="AT_hook_DNA-bd_motif"/>
</dbReference>
<evidence type="ECO:0000256" key="2">
    <source>
        <dbReference type="ARBA" id="ARBA00023163"/>
    </source>
</evidence>
<comment type="subcellular location">
    <subcellularLocation>
        <location evidence="1">Nucleus</location>
    </subcellularLocation>
</comment>
<sequence length="1451" mass="166174">MTIDVDCTPWTVPLLYQTKPNCTLKIENPVANFTNSHTFKFNLFCDSNTFFAETWRKQRFDLRLETCLRPLLETRDLNQNLDLSWILGSVLDSMHPTNCANQVPTNKSKMENKKIQSDALEENHKLHENEDVLSGAINNSSNEDGKRKQLGDEQIALNTELANDNNGCNEKNNIDQHTDSKAILENDLHNNSAEGYKEPKKRGRKPKQSFQHTDSKPILENDLHNNSAEGYKEPKKRGRKSKQSLNLDNTRHNLSLSSELENNDINDVNLINNMRIDKKVWENTAVTNSDDSIVTPKKRGRGRPRKSEVVPQESELELGNNKINNIHGENRTVENPESEPEPVFSSSKRGRKRKEINYFQLENSDIEMEHVNKKFRTSKKAEIEDADYNNKQSTNDSFEEEKSLNSKCVNRRAIDCEQNEIIKDQADLNNLRDEQSINNSVEEQKSNGKYTWTGVTTHTKDQLFDLMQGKDINNSSPDPLSGKKKRGRPKKYIDIEEEGSTVCMICNESVQNIDWLKHKSSKHYDLAWRKGDTPLPINDETFVLTTLVQWKRSNGKFKCKNCSFTSNSSKVFYEHLEVCNGVVNANGSVTCAVCHTSVPKTRWAHHKYRRHNNLAWREGEPPLDLQDKDFVFRTLTALYKEKKPLYCEQCDQAKKSVVGFMSHKLTCRKSAAEMDSIKVACHICGKKILPVSMSFHLKIHSKSEEPIEDSFSSIDGINMNQLIEPGSKRKAAREALQMISQLKGDNVEENKFYTAQTDFQEKFIKDYFNKQLLESSKIACFFPKCDTFYESMNNVLEHLNVCDKKPLEYYVCKLCVTLCTNEPDIVDHLKTEHKTSLKVELDDDFKSDNVVDEHEDEVIENHQRELKKIRSVLKSKAAIQVFVKPMFLIYPITESASNLLYQQAFVWMKEFCKENYSSLALHNALRNKNACKLVDSELLDAYLPDNHVSCDVTVKLLHPKQNDYKGCEMDFIKMELFQVKEFNDNHAIYCGGPINSIAWLPTDQDKDGNHDQILAVSILNSMDTEYDSNKIYRDPCLIQFWNFGKLKVQQQAKEEPYFMSGLAANVGPIWHMEWCPSGCLDCVDDGPRLGLLAVAASDSFVYIYCIDRVNNDDRGLIRRGEPVVRLQLNEDSEALDKRPYYATKISWSKAAGHNYVAVGYSNGLVGLYNLNIESSVLKKEDSSDETTILSYLSFQAHVSVITVISLNHLNGGNRWLCTASSDRYLSYWDLYKKLKINTVKKSGITEGTWMSLWPCTVFAEGESRLSGFPPIHTYIKTLRDALTETETLTTASSGISGLSFSDWLNAVLHCTKTGEVVVQFNQRLFYKIDSKKRHYAKFVLSKTKLVRKDEPKTEPVCDIDTYSEAVEKYGLVFLDYKFDTEITCRKSCQKGGLSHIKFSTAKFNQYSLQSINKVQFNPNLGSCNYYVTGYQAGILRLNKINFLKKSLTRYL</sequence>
<protein>
    <submittedName>
        <fullName evidence="7">Uncharacterized protein LOC115891333 isoform X1</fullName>
    </submittedName>
</protein>
<feature type="domain" description="C2H2-type" evidence="5">
    <location>
        <begin position="589"/>
        <end position="611"/>
    </location>
</feature>
<keyword evidence="3" id="KW-0539">Nucleus</keyword>
<dbReference type="InterPro" id="IPR015943">
    <property type="entry name" value="WD40/YVTN_repeat-like_dom_sf"/>
</dbReference>
<gene>
    <name evidence="7" type="primary">LOC115891333</name>
</gene>
<feature type="domain" description="C2H2-type" evidence="5">
    <location>
        <begin position="557"/>
        <end position="577"/>
    </location>
</feature>
<name>A0A6J2YWK5_SITOR</name>
<organism evidence="6 7">
    <name type="scientific">Sitophilus oryzae</name>
    <name type="common">Rice weevil</name>
    <name type="synonym">Curculio oryzae</name>
    <dbReference type="NCBI Taxonomy" id="7048"/>
    <lineage>
        <taxon>Eukaryota</taxon>
        <taxon>Metazoa</taxon>
        <taxon>Ecdysozoa</taxon>
        <taxon>Arthropoda</taxon>
        <taxon>Hexapoda</taxon>
        <taxon>Insecta</taxon>
        <taxon>Pterygota</taxon>
        <taxon>Neoptera</taxon>
        <taxon>Endopterygota</taxon>
        <taxon>Coleoptera</taxon>
        <taxon>Polyphaga</taxon>
        <taxon>Cucujiformia</taxon>
        <taxon>Curculionidae</taxon>
        <taxon>Dryophthorinae</taxon>
        <taxon>Sitophilus</taxon>
    </lineage>
</organism>
<dbReference type="Gene3D" id="2.130.10.10">
    <property type="entry name" value="YVTN repeat-like/Quinoprotein amine dehydrogenase"/>
    <property type="match status" value="1"/>
</dbReference>
<dbReference type="InterPro" id="IPR013087">
    <property type="entry name" value="Znf_C2H2_type"/>
</dbReference>
<dbReference type="SMART" id="SM00355">
    <property type="entry name" value="ZnF_C2H2"/>
    <property type="match status" value="5"/>
</dbReference>
<evidence type="ECO:0000256" key="4">
    <source>
        <dbReference type="SAM" id="MobiDB-lite"/>
    </source>
</evidence>
<dbReference type="GO" id="GO:0006383">
    <property type="term" value="P:transcription by RNA polymerase III"/>
    <property type="evidence" value="ECO:0007669"/>
    <property type="project" value="TreeGrafter"/>
</dbReference>